<feature type="transmembrane region" description="Helical" evidence="1">
    <location>
        <begin position="339"/>
        <end position="360"/>
    </location>
</feature>
<keyword evidence="3" id="KW-1185">Reference proteome</keyword>
<dbReference type="Pfam" id="PF05940">
    <property type="entry name" value="NnrS"/>
    <property type="match status" value="1"/>
</dbReference>
<feature type="transmembrane region" description="Helical" evidence="1">
    <location>
        <begin position="89"/>
        <end position="108"/>
    </location>
</feature>
<dbReference type="EMBL" id="ACYY01000001">
    <property type="protein sequence ID" value="EEW26917.1"/>
    <property type="molecule type" value="Genomic_DNA"/>
</dbReference>
<feature type="transmembrane region" description="Helical" evidence="1">
    <location>
        <begin position="366"/>
        <end position="389"/>
    </location>
</feature>
<organism evidence="2 3">
    <name type="scientific">Rhodobacter ferrooxidans</name>
    <dbReference type="NCBI Taxonomy" id="371731"/>
    <lineage>
        <taxon>Bacteria</taxon>
        <taxon>Pseudomonadati</taxon>
        <taxon>Pseudomonadota</taxon>
        <taxon>Alphaproteobacteria</taxon>
        <taxon>Rhodobacterales</taxon>
        <taxon>Rhodobacter group</taxon>
        <taxon>Rhodobacter</taxon>
    </lineage>
</organism>
<dbReference type="RefSeq" id="WP_008027049.1">
    <property type="nucleotide sequence ID" value="NZ_ACYY01000001.1"/>
</dbReference>
<feature type="transmembrane region" description="Helical" evidence="1">
    <location>
        <begin position="58"/>
        <end position="77"/>
    </location>
</feature>
<accession>C8RWH4</accession>
<dbReference type="AlphaFoldDB" id="C8RWH4"/>
<keyword evidence="1" id="KW-1133">Transmembrane helix</keyword>
<gene>
    <name evidence="2" type="ORF">Rsw2DRAFT_0152</name>
</gene>
<feature type="transmembrane region" description="Helical" evidence="1">
    <location>
        <begin position="21"/>
        <end position="46"/>
    </location>
</feature>
<feature type="transmembrane region" description="Helical" evidence="1">
    <location>
        <begin position="273"/>
        <end position="301"/>
    </location>
</feature>
<feature type="transmembrane region" description="Helical" evidence="1">
    <location>
        <begin position="147"/>
        <end position="165"/>
    </location>
</feature>
<keyword evidence="1" id="KW-0472">Membrane</keyword>
<reference evidence="2 3" key="1">
    <citation type="submission" date="2009-08" db="EMBL/GenBank/DDBJ databases">
        <title>The draft genome of Rhodobacter sp. SW2.</title>
        <authorList>
            <consortium name="US DOE Joint Genome Institute (JGI-PGF)"/>
            <person name="Lucas S."/>
            <person name="Copeland A."/>
            <person name="Lapidus A."/>
            <person name="Glavina del Rio T."/>
            <person name="Tice H."/>
            <person name="Bruce D."/>
            <person name="Goodwin L."/>
            <person name="Pitluck S."/>
            <person name="Larimer F."/>
            <person name="Land M.L."/>
            <person name="Hauser L."/>
            <person name="Emerson D."/>
        </authorList>
    </citation>
    <scope>NUCLEOTIDE SEQUENCE [LARGE SCALE GENOMIC DNA]</scope>
    <source>
        <strain evidence="2 3">SW2</strain>
    </source>
</reference>
<protein>
    <submittedName>
        <fullName evidence="2">NnrS family protein</fullName>
    </submittedName>
</protein>
<feature type="transmembrane region" description="Helical" evidence="1">
    <location>
        <begin position="307"/>
        <end position="327"/>
    </location>
</feature>
<sequence>MTTSAEQMRAWRGPVILSQGYRPFFLLAALWAVLVMGMWVLVISGALQWQAAFEPVTWHAHALLFGYTTAVIAGFLMTAVPNWTGRFPITGWPVAGLAALWLTGRAVVTLPLGLPALAVAVVDLAFPVVLALAIGREIVAGRNWRNLKVLGLLGLLILADGLFHWQAAHEGAAAAGFGARLGLAVLVVLIALIGGRVVPSFTRNWLAQRRVQPLPAAADRLDDACMAITVAAAASWAALPDAAAIGGLCLLAGVANLWRLARWQGHRTLAEPLVWVLHASFAFVALGFFSVGAEALGLMALGPASKHVWMAGAVGLMTLAVMSRASLGHGGYPLAAGKGVALLYAALICAVLARVLAGFWPQLPWLLHIAAGGWILAFGGFALLFWPILARPKLQPRRAG</sequence>
<name>C8RWH4_9RHOB</name>
<evidence type="ECO:0000256" key="1">
    <source>
        <dbReference type="SAM" id="Phobius"/>
    </source>
</evidence>
<proteinExistence type="predicted"/>
<evidence type="ECO:0000313" key="2">
    <source>
        <dbReference type="EMBL" id="EEW26917.1"/>
    </source>
</evidence>
<comment type="caution">
    <text evidence="2">The sequence shown here is derived from an EMBL/GenBank/DDBJ whole genome shotgun (WGS) entry which is preliminary data.</text>
</comment>
<dbReference type="eggNOG" id="COG3213">
    <property type="taxonomic scope" value="Bacteria"/>
</dbReference>
<feature type="transmembrane region" description="Helical" evidence="1">
    <location>
        <begin position="114"/>
        <end position="135"/>
    </location>
</feature>
<dbReference type="InterPro" id="IPR010266">
    <property type="entry name" value="NnrS"/>
</dbReference>
<evidence type="ECO:0000313" key="3">
    <source>
        <dbReference type="Proteomes" id="UP000010121"/>
    </source>
</evidence>
<dbReference type="Proteomes" id="UP000010121">
    <property type="component" value="Unassembled WGS sequence"/>
</dbReference>
<dbReference type="OrthoDB" id="9770040at2"/>
<keyword evidence="1" id="KW-0812">Transmembrane</keyword>
<feature type="transmembrane region" description="Helical" evidence="1">
    <location>
        <begin position="177"/>
        <end position="199"/>
    </location>
</feature>
<dbReference type="STRING" id="371731.Rsw2DRAFT_0152"/>